<dbReference type="NCBIfam" id="TIGR00947">
    <property type="entry name" value="2A73"/>
    <property type="match status" value="1"/>
</dbReference>
<feature type="transmembrane region" description="Helical" evidence="5">
    <location>
        <begin position="64"/>
        <end position="82"/>
    </location>
</feature>
<feature type="transmembrane region" description="Helical" evidence="5">
    <location>
        <begin position="395"/>
        <end position="417"/>
    </location>
</feature>
<evidence type="ECO:0000259" key="6">
    <source>
        <dbReference type="Pfam" id="PF04932"/>
    </source>
</evidence>
<feature type="transmembrane region" description="Helical" evidence="5">
    <location>
        <begin position="299"/>
        <end position="318"/>
    </location>
</feature>
<dbReference type="PANTHER" id="PTHR37422">
    <property type="entry name" value="TEICHURONIC ACID BIOSYNTHESIS PROTEIN TUAE"/>
    <property type="match status" value="1"/>
</dbReference>
<evidence type="ECO:0000256" key="4">
    <source>
        <dbReference type="ARBA" id="ARBA00023136"/>
    </source>
</evidence>
<dbReference type="KEGG" id="cmp:Cha6605_0555"/>
<feature type="transmembrane region" description="Helical" evidence="5">
    <location>
        <begin position="169"/>
        <end position="187"/>
    </location>
</feature>
<reference evidence="7 8" key="1">
    <citation type="submission" date="2012-05" db="EMBL/GenBank/DDBJ databases">
        <title>Finished chromosome of genome of Chamaesiphon sp. PCC 6605.</title>
        <authorList>
            <consortium name="US DOE Joint Genome Institute"/>
            <person name="Gugger M."/>
            <person name="Coursin T."/>
            <person name="Rippka R."/>
            <person name="Tandeau De Marsac N."/>
            <person name="Huntemann M."/>
            <person name="Wei C.-L."/>
            <person name="Han J."/>
            <person name="Detter J.C."/>
            <person name="Han C."/>
            <person name="Tapia R."/>
            <person name="Chen A."/>
            <person name="Kyrpides N."/>
            <person name="Mavromatis K."/>
            <person name="Markowitz V."/>
            <person name="Szeto E."/>
            <person name="Ivanova N."/>
            <person name="Pagani I."/>
            <person name="Pati A."/>
            <person name="Goodwin L."/>
            <person name="Nordberg H.P."/>
            <person name="Cantor M.N."/>
            <person name="Hua S.X."/>
            <person name="Woyke T."/>
            <person name="Kerfeld C.A."/>
        </authorList>
    </citation>
    <scope>NUCLEOTIDE SEQUENCE [LARGE SCALE GENOMIC DNA]</scope>
    <source>
        <strain evidence="8">ATCC 27169 / PCC 6605</strain>
    </source>
</reference>
<evidence type="ECO:0000256" key="5">
    <source>
        <dbReference type="SAM" id="Phobius"/>
    </source>
</evidence>
<feature type="transmembrane region" description="Helical" evidence="5">
    <location>
        <begin position="459"/>
        <end position="475"/>
    </location>
</feature>
<evidence type="ECO:0000313" key="7">
    <source>
        <dbReference type="EMBL" id="AFY91838.1"/>
    </source>
</evidence>
<dbReference type="EMBL" id="CP003600">
    <property type="protein sequence ID" value="AFY91838.1"/>
    <property type="molecule type" value="Genomic_DNA"/>
</dbReference>
<keyword evidence="2 5" id="KW-0812">Transmembrane</keyword>
<evidence type="ECO:0000256" key="1">
    <source>
        <dbReference type="ARBA" id="ARBA00004141"/>
    </source>
</evidence>
<sequence length="491" mass="54533">MVGTARPSINYQLSTNLMYSFWQRLTLSDISPNNWFDASYVHRWVGSLQAWRQQSLLLQRGDEIGAILTSIVFVVSPFVPALGLSTELVGLLLAGVAAFWVLLTLADNRGNGITPIHVTLLAFWGVSAISTGLSPAKDLAFRGLNLVTLYLILFMMLARLCRSSRIRDWLIGIYLHVALVVSVYGVHQSLYGAKQLATWVDAESTLAKTTRVYSYLNNPNLLAAYLLPAIAFSVAACFIWRGRLPKILAGLMVVVNTYCLMVTYCRGAWVGAVMGIVVAAALVYYWLRPTLSQFWRSWALPMALGAILAVGGVAMLVIPSLRDRILSIFSGSKDSSNNVRIEVWKAVAKMIHDRPLWGIGPGDRVFKRMYPVYQTSPRFSALSAYSIFLETIVEIGYVGFVCLLWMLAVIFNCGLQGLAKMRQTRDPQAFWLIAAIAAMVATVGQGTTDTEWYRPQIQTLWWLVVGIIASFYPATETSNWQEKVLVESSDS</sequence>
<feature type="transmembrane region" description="Helical" evidence="5">
    <location>
        <begin position="429"/>
        <end position="447"/>
    </location>
</feature>
<accession>K9UB43</accession>
<keyword evidence="8" id="KW-1185">Reference proteome</keyword>
<dbReference type="InterPro" id="IPR051533">
    <property type="entry name" value="WaaL-like"/>
</dbReference>
<dbReference type="Proteomes" id="UP000010366">
    <property type="component" value="Chromosome"/>
</dbReference>
<dbReference type="Pfam" id="PF04932">
    <property type="entry name" value="Wzy_C"/>
    <property type="match status" value="1"/>
</dbReference>
<dbReference type="PANTHER" id="PTHR37422:SF22">
    <property type="entry name" value="SLR1515 PROTEIN"/>
    <property type="match status" value="1"/>
</dbReference>
<comment type="subcellular location">
    <subcellularLocation>
        <location evidence="1">Membrane</location>
        <topology evidence="1">Multi-pass membrane protein</topology>
    </subcellularLocation>
</comment>
<dbReference type="AlphaFoldDB" id="K9UB43"/>
<gene>
    <name evidence="7" type="ORF">Cha6605_0555</name>
</gene>
<keyword evidence="4 5" id="KW-0472">Membrane</keyword>
<dbReference type="eggNOG" id="COG3307">
    <property type="taxonomic scope" value="Bacteria"/>
</dbReference>
<evidence type="ECO:0000256" key="3">
    <source>
        <dbReference type="ARBA" id="ARBA00022989"/>
    </source>
</evidence>
<feature type="domain" description="O-antigen ligase-related" evidence="6">
    <location>
        <begin position="252"/>
        <end position="404"/>
    </location>
</feature>
<feature type="transmembrane region" description="Helical" evidence="5">
    <location>
        <begin position="88"/>
        <end position="106"/>
    </location>
</feature>
<dbReference type="HOGENOM" id="CLU_033061_0_0_3"/>
<dbReference type="GO" id="GO:0016020">
    <property type="term" value="C:membrane"/>
    <property type="evidence" value="ECO:0007669"/>
    <property type="project" value="UniProtKB-SubCell"/>
</dbReference>
<dbReference type="STRING" id="1173020.Cha6605_0555"/>
<feature type="transmembrane region" description="Helical" evidence="5">
    <location>
        <begin position="270"/>
        <end position="287"/>
    </location>
</feature>
<protein>
    <submittedName>
        <fullName evidence="7">Putative bicarbonate transporter, IctB family</fullName>
    </submittedName>
</protein>
<dbReference type="InterPro" id="IPR006007">
    <property type="entry name" value="Inorganic_carbon_transpt"/>
</dbReference>
<feature type="transmembrane region" description="Helical" evidence="5">
    <location>
        <begin position="113"/>
        <end position="133"/>
    </location>
</feature>
<organism evidence="7 8">
    <name type="scientific">Chamaesiphon minutus (strain ATCC 27169 / PCC 6605)</name>
    <dbReference type="NCBI Taxonomy" id="1173020"/>
    <lineage>
        <taxon>Bacteria</taxon>
        <taxon>Bacillati</taxon>
        <taxon>Cyanobacteriota</taxon>
        <taxon>Cyanophyceae</taxon>
        <taxon>Gomontiellales</taxon>
        <taxon>Chamaesiphonaceae</taxon>
        <taxon>Chamaesiphon</taxon>
    </lineage>
</organism>
<evidence type="ECO:0000256" key="2">
    <source>
        <dbReference type="ARBA" id="ARBA00022692"/>
    </source>
</evidence>
<evidence type="ECO:0000313" key="8">
    <source>
        <dbReference type="Proteomes" id="UP000010366"/>
    </source>
</evidence>
<name>K9UB43_CHAP6</name>
<proteinExistence type="predicted"/>
<feature type="transmembrane region" description="Helical" evidence="5">
    <location>
        <begin position="247"/>
        <end position="264"/>
    </location>
</feature>
<feature type="transmembrane region" description="Helical" evidence="5">
    <location>
        <begin position="222"/>
        <end position="240"/>
    </location>
</feature>
<feature type="transmembrane region" description="Helical" evidence="5">
    <location>
        <begin position="139"/>
        <end position="157"/>
    </location>
</feature>
<keyword evidence="3 5" id="KW-1133">Transmembrane helix</keyword>
<dbReference type="InterPro" id="IPR007016">
    <property type="entry name" value="O-antigen_ligase-rel_domated"/>
</dbReference>